<proteinExistence type="predicted"/>
<comment type="caution">
    <text evidence="1">The sequence shown here is derived from an EMBL/GenBank/DDBJ whole genome shotgun (WGS) entry which is preliminary data.</text>
</comment>
<dbReference type="EMBL" id="VHSG01000005">
    <property type="protein sequence ID" value="TQV84684.1"/>
    <property type="molecule type" value="Genomic_DNA"/>
</dbReference>
<evidence type="ECO:0000313" key="1">
    <source>
        <dbReference type="EMBL" id="TQV84684.1"/>
    </source>
</evidence>
<keyword evidence="2" id="KW-1185">Reference proteome</keyword>
<sequence length="129" mass="14054">MAAKEAQAETSTEAKESLAKKIWLAGLGAYGRSFDEALDQYKQINEKTSQLFGELVDKGAEIEAVTRTKLEEARVQSTQAFESSVNQVRSKLGLSESEEATKLDELSAKVDALTEIVAKLAEAKTAEKK</sequence>
<protein>
    <submittedName>
        <fullName evidence="1">Phasin family protein</fullName>
    </submittedName>
</protein>
<dbReference type="Pfam" id="PF05597">
    <property type="entry name" value="Phasin"/>
    <property type="match status" value="1"/>
</dbReference>
<reference evidence="1 2" key="1">
    <citation type="submission" date="2019-06" db="EMBL/GenBank/DDBJ databases">
        <title>Whole genome sequence for Cellvibrionaceae sp. R142.</title>
        <authorList>
            <person name="Wang G."/>
        </authorList>
    </citation>
    <scope>NUCLEOTIDE SEQUENCE [LARGE SCALE GENOMIC DNA]</scope>
    <source>
        <strain evidence="1 2">R142</strain>
    </source>
</reference>
<gene>
    <name evidence="1" type="ORF">FKG94_03945</name>
</gene>
<dbReference type="RefSeq" id="WP_142902890.1">
    <property type="nucleotide sequence ID" value="NZ_ML660088.1"/>
</dbReference>
<organism evidence="1 2">
    <name type="scientific">Exilibacterium tricleocarpae</name>
    <dbReference type="NCBI Taxonomy" id="2591008"/>
    <lineage>
        <taxon>Bacteria</taxon>
        <taxon>Pseudomonadati</taxon>
        <taxon>Pseudomonadota</taxon>
        <taxon>Gammaproteobacteria</taxon>
        <taxon>Cellvibrionales</taxon>
        <taxon>Cellvibrionaceae</taxon>
        <taxon>Exilibacterium</taxon>
    </lineage>
</organism>
<dbReference type="Proteomes" id="UP000319732">
    <property type="component" value="Unassembled WGS sequence"/>
</dbReference>
<evidence type="ECO:0000313" key="2">
    <source>
        <dbReference type="Proteomes" id="UP000319732"/>
    </source>
</evidence>
<accession>A0A545U5E3</accession>
<dbReference type="InterPro" id="IPR008769">
    <property type="entry name" value="PhaF_PhaI"/>
</dbReference>
<dbReference type="OrthoDB" id="5801582at2"/>
<dbReference type="AlphaFoldDB" id="A0A545U5E3"/>
<name>A0A545U5E3_9GAMM</name>